<organism evidence="2 3">
    <name type="scientific">Actinomadura adrarensis</name>
    <dbReference type="NCBI Taxonomy" id="1819600"/>
    <lineage>
        <taxon>Bacteria</taxon>
        <taxon>Bacillati</taxon>
        <taxon>Actinomycetota</taxon>
        <taxon>Actinomycetes</taxon>
        <taxon>Streptosporangiales</taxon>
        <taxon>Thermomonosporaceae</taxon>
        <taxon>Actinomadura</taxon>
    </lineage>
</organism>
<feature type="non-terminal residue" evidence="2">
    <location>
        <position position="1"/>
    </location>
</feature>
<sequence>GRPLTPRGAAGSRPSSGNVLDGSSNGAIGPSLTFGTDVDEFAARLGTARKLTLVTGHDALLMGVVTVTAPMRR</sequence>
<name>A0ABW3CHQ0_9ACTN</name>
<proteinExistence type="predicted"/>
<feature type="compositionally biased region" description="Polar residues" evidence="1">
    <location>
        <begin position="13"/>
        <end position="26"/>
    </location>
</feature>
<evidence type="ECO:0000313" key="2">
    <source>
        <dbReference type="EMBL" id="MFD0854091.1"/>
    </source>
</evidence>
<evidence type="ECO:0000256" key="1">
    <source>
        <dbReference type="SAM" id="MobiDB-lite"/>
    </source>
</evidence>
<accession>A0ABW3CHQ0</accession>
<dbReference type="EMBL" id="JBHTIR010002682">
    <property type="protein sequence ID" value="MFD0854091.1"/>
    <property type="molecule type" value="Genomic_DNA"/>
</dbReference>
<reference evidence="3" key="1">
    <citation type="journal article" date="2019" name="Int. J. Syst. Evol. Microbiol.">
        <title>The Global Catalogue of Microorganisms (GCM) 10K type strain sequencing project: providing services to taxonomists for standard genome sequencing and annotation.</title>
        <authorList>
            <consortium name="The Broad Institute Genomics Platform"/>
            <consortium name="The Broad Institute Genome Sequencing Center for Infectious Disease"/>
            <person name="Wu L."/>
            <person name="Ma J."/>
        </authorList>
    </citation>
    <scope>NUCLEOTIDE SEQUENCE [LARGE SCALE GENOMIC DNA]</scope>
    <source>
        <strain evidence="3">JCM 31696</strain>
    </source>
</reference>
<evidence type="ECO:0000313" key="3">
    <source>
        <dbReference type="Proteomes" id="UP001597083"/>
    </source>
</evidence>
<keyword evidence="3" id="KW-1185">Reference proteome</keyword>
<dbReference type="Proteomes" id="UP001597083">
    <property type="component" value="Unassembled WGS sequence"/>
</dbReference>
<comment type="caution">
    <text evidence="2">The sequence shown here is derived from an EMBL/GenBank/DDBJ whole genome shotgun (WGS) entry which is preliminary data.</text>
</comment>
<feature type="region of interest" description="Disordered" evidence="1">
    <location>
        <begin position="1"/>
        <end position="26"/>
    </location>
</feature>
<protein>
    <submittedName>
        <fullName evidence="2">Uncharacterized protein</fullName>
    </submittedName>
</protein>
<gene>
    <name evidence="2" type="ORF">ACFQ07_17775</name>
</gene>